<proteinExistence type="predicted"/>
<dbReference type="InterPro" id="IPR054612">
    <property type="entry name" value="Phage_capsid-like_C"/>
</dbReference>
<name>A0AAW3FQ30_LACPN</name>
<evidence type="ECO:0000256" key="2">
    <source>
        <dbReference type="SAM" id="MobiDB-lite"/>
    </source>
</evidence>
<dbReference type="NCBIfam" id="TIGR01554">
    <property type="entry name" value="major_cap_HK97"/>
    <property type="match status" value="1"/>
</dbReference>
<dbReference type="AlphaFoldDB" id="A0AAW3FQ30"/>
<evidence type="ECO:0000259" key="3">
    <source>
        <dbReference type="Pfam" id="PF05065"/>
    </source>
</evidence>
<accession>A0AAW3FQ30</accession>
<feature type="region of interest" description="Disordered" evidence="2">
    <location>
        <begin position="63"/>
        <end position="82"/>
    </location>
</feature>
<evidence type="ECO:0000313" key="4">
    <source>
        <dbReference type="EMBL" id="KGH43454.1"/>
    </source>
</evidence>
<evidence type="ECO:0000256" key="1">
    <source>
        <dbReference type="ARBA" id="ARBA00004328"/>
    </source>
</evidence>
<dbReference type="Proteomes" id="UP000029801">
    <property type="component" value="Chromosome"/>
</dbReference>
<organism evidence="4 5">
    <name type="scientific">Lactiplantibacillus plantarum CMPG5300</name>
    <dbReference type="NCBI Taxonomy" id="1304889"/>
    <lineage>
        <taxon>Bacteria</taxon>
        <taxon>Bacillati</taxon>
        <taxon>Bacillota</taxon>
        <taxon>Bacilli</taxon>
        <taxon>Lactobacillales</taxon>
        <taxon>Lactobacillaceae</taxon>
        <taxon>Lactiplantibacillus</taxon>
    </lineage>
</organism>
<dbReference type="RefSeq" id="WP_003641397.1">
    <property type="nucleotide sequence ID" value="NZ_CM002918.1"/>
</dbReference>
<dbReference type="Gene3D" id="3.30.2400.10">
    <property type="entry name" value="Major capsid protein gp5"/>
    <property type="match status" value="1"/>
</dbReference>
<comment type="subcellular location">
    <subcellularLocation>
        <location evidence="1">Virion</location>
    </subcellularLocation>
</comment>
<reference evidence="4 5" key="1">
    <citation type="journal article" date="2014" name="Genome Announc.">
        <title>Draft Genome Sequence of Lactobacillus plantarum CMPG5300, a Human Vaginal Isolate.</title>
        <authorList>
            <person name="Malik S."/>
            <person name="Siezen R.J."/>
            <person name="Renckens B."/>
            <person name="Vaneechoutte M."/>
            <person name="Vanderleyden J."/>
            <person name="Lebeer S."/>
        </authorList>
    </citation>
    <scope>NUCLEOTIDE SEQUENCE [LARGE SCALE GENOMIC DNA]</scope>
    <source>
        <strain evidence="4 5">CMPG5300</strain>
    </source>
</reference>
<dbReference type="Pfam" id="PF05065">
    <property type="entry name" value="Phage_capsid"/>
    <property type="match status" value="1"/>
</dbReference>
<gene>
    <name evidence="4" type="ORF">CMPG5300_0946</name>
</gene>
<feature type="domain" description="Phage capsid-like C-terminal" evidence="3">
    <location>
        <begin position="121"/>
        <end position="388"/>
    </location>
</feature>
<comment type="caution">
    <text evidence="4">The sequence shown here is derived from an EMBL/GenBank/DDBJ whole genome shotgun (WGS) entry which is preliminary data.</text>
</comment>
<dbReference type="EMBL" id="AXZV01000005">
    <property type="protein sequence ID" value="KGH43454.1"/>
    <property type="molecule type" value="Genomic_DNA"/>
</dbReference>
<protein>
    <submittedName>
        <fullName evidence="4">Prophage major capsid protein</fullName>
    </submittedName>
</protein>
<dbReference type="Gene3D" id="3.30.2320.10">
    <property type="entry name" value="hypothetical protein PF0899 domain"/>
    <property type="match status" value="1"/>
</dbReference>
<sequence length="410" mass="45399">MANINTMNDAWIAQGQKVSDLNDKLNAAVLDDSFDQEEFKAMKQDRDNAVARRDALHEQLEEERKAQEIANMDDKNKTPLDDDEEDIKAKFIKNFQGMIKGDPKVMNLVTSSTDEAGNAIGLTIPQDIQTAINTLVRQYDNLQQYVNREAVSTQTGSRVFEKWSDVTPLIDLDDETATIGDNDDPKLTLIKYVIHRYGGITTATNSLLKDTADNLMAWLTQWIAKKVVVSRNTKIIEAMNNAPKKPTLAKFDDIIDMINTAVDPAIKATSFLLTNTSGYNELCKVKDAMGNYLLQPDPTQPDRMIVRGKRVVMIADKWLPNTGTAAAPVYPLYYGDLSQAVTLFDRENASLLTTNIGAGAFEKDQTKIRVIDRFDVEATDTEAFVAGSFSKIADQPANFAASAATTTPAK</sequence>
<evidence type="ECO:0000313" key="5">
    <source>
        <dbReference type="Proteomes" id="UP000029801"/>
    </source>
</evidence>
<dbReference type="InterPro" id="IPR024455">
    <property type="entry name" value="Phage_capsid"/>
</dbReference>
<dbReference type="SUPFAM" id="SSF56563">
    <property type="entry name" value="Major capsid protein gp5"/>
    <property type="match status" value="1"/>
</dbReference>
<feature type="compositionally biased region" description="Basic and acidic residues" evidence="2">
    <location>
        <begin position="63"/>
        <end position="80"/>
    </location>
</feature>